<gene>
    <name evidence="2" type="ORF">BQ2448_5666</name>
</gene>
<dbReference type="OrthoDB" id="2528057at2759"/>
<feature type="compositionally biased region" description="Low complexity" evidence="1">
    <location>
        <begin position="984"/>
        <end position="995"/>
    </location>
</feature>
<feature type="compositionally biased region" description="Polar residues" evidence="1">
    <location>
        <begin position="441"/>
        <end position="456"/>
    </location>
</feature>
<feature type="compositionally biased region" description="Basic and acidic residues" evidence="1">
    <location>
        <begin position="1078"/>
        <end position="1087"/>
    </location>
</feature>
<feature type="compositionally biased region" description="Low complexity" evidence="1">
    <location>
        <begin position="457"/>
        <end position="484"/>
    </location>
</feature>
<feature type="compositionally biased region" description="Low complexity" evidence="1">
    <location>
        <begin position="1173"/>
        <end position="1188"/>
    </location>
</feature>
<evidence type="ECO:0000313" key="2">
    <source>
        <dbReference type="EMBL" id="SCV67020.1"/>
    </source>
</evidence>
<feature type="compositionally biased region" description="Basic and acidic residues" evidence="1">
    <location>
        <begin position="1278"/>
        <end position="1299"/>
    </location>
</feature>
<evidence type="ECO:0000256" key="1">
    <source>
        <dbReference type="SAM" id="MobiDB-lite"/>
    </source>
</evidence>
<accession>A0A238EYV8</accession>
<evidence type="ECO:0000313" key="3">
    <source>
        <dbReference type="Proteomes" id="UP000198372"/>
    </source>
</evidence>
<feature type="region of interest" description="Disordered" evidence="1">
    <location>
        <begin position="658"/>
        <end position="801"/>
    </location>
</feature>
<feature type="compositionally biased region" description="Low complexity" evidence="1">
    <location>
        <begin position="658"/>
        <end position="668"/>
    </location>
</feature>
<feature type="compositionally biased region" description="Low complexity" evidence="1">
    <location>
        <begin position="120"/>
        <end position="140"/>
    </location>
</feature>
<feature type="compositionally biased region" description="Acidic residues" evidence="1">
    <location>
        <begin position="714"/>
        <end position="727"/>
    </location>
</feature>
<feature type="compositionally biased region" description="Polar residues" evidence="1">
    <location>
        <begin position="730"/>
        <end position="743"/>
    </location>
</feature>
<dbReference type="EMBL" id="FMSP01000001">
    <property type="protein sequence ID" value="SCV67020.1"/>
    <property type="molecule type" value="Genomic_DNA"/>
</dbReference>
<feature type="region of interest" description="Disordered" evidence="1">
    <location>
        <begin position="1248"/>
        <end position="1306"/>
    </location>
</feature>
<feature type="compositionally biased region" description="Gly residues" evidence="1">
    <location>
        <begin position="85"/>
        <end position="95"/>
    </location>
</feature>
<feature type="compositionally biased region" description="Low complexity" evidence="1">
    <location>
        <begin position="914"/>
        <end position="924"/>
    </location>
</feature>
<feature type="compositionally biased region" description="Low complexity" evidence="1">
    <location>
        <begin position="569"/>
        <end position="578"/>
    </location>
</feature>
<name>A0A238EYV8_9BASI</name>
<feature type="region of interest" description="Disordered" evidence="1">
    <location>
        <begin position="977"/>
        <end position="1236"/>
    </location>
</feature>
<protein>
    <submittedName>
        <fullName evidence="2">BQ2448_5666 protein</fullName>
    </submittedName>
</protein>
<feature type="region of interest" description="Disordered" evidence="1">
    <location>
        <begin position="839"/>
        <end position="926"/>
    </location>
</feature>
<feature type="compositionally biased region" description="Acidic residues" evidence="1">
    <location>
        <begin position="235"/>
        <end position="256"/>
    </location>
</feature>
<feature type="compositionally biased region" description="Polar residues" evidence="1">
    <location>
        <begin position="783"/>
        <end position="796"/>
    </location>
</feature>
<feature type="compositionally biased region" description="Polar residues" evidence="1">
    <location>
        <begin position="1193"/>
        <end position="1203"/>
    </location>
</feature>
<feature type="region of interest" description="Disordered" evidence="1">
    <location>
        <begin position="1"/>
        <end position="256"/>
    </location>
</feature>
<feature type="region of interest" description="Disordered" evidence="1">
    <location>
        <begin position="304"/>
        <end position="599"/>
    </location>
</feature>
<feature type="compositionally biased region" description="Basic and acidic residues" evidence="1">
    <location>
        <begin position="679"/>
        <end position="698"/>
    </location>
</feature>
<organism evidence="2 3">
    <name type="scientific">Microbotryum intermedium</name>
    <dbReference type="NCBI Taxonomy" id="269621"/>
    <lineage>
        <taxon>Eukaryota</taxon>
        <taxon>Fungi</taxon>
        <taxon>Dikarya</taxon>
        <taxon>Basidiomycota</taxon>
        <taxon>Pucciniomycotina</taxon>
        <taxon>Microbotryomycetes</taxon>
        <taxon>Microbotryales</taxon>
        <taxon>Microbotryaceae</taxon>
        <taxon>Microbotryum</taxon>
    </lineage>
</organism>
<sequence length="1397" mass="146094">MAYRPQGYDQPDSEPEYGGLFRPTHRAAAGRQYRLSSPPPASALSNGGAGTSSTAFTSSNGTTAASSSPRTPSSSSSLRVRGAPRLGGLGLGGIGANVNKPSPGPLVAKSLPINSERAKSSASGSAISSPSSAINSTTSTSHDDSANGPVYTRSQVFPSKSRKGSSPKRAIYSANTEKRPKQVPTGLPSKSAPNGAVERPFLSPEMTKPSVRSKAFALDRPTPDYGVASTHADNSFEEEEELSSTIDGYDENPLVDDDLRSLVRGIDSPDSSMEAGFSHFNQAITNVPVSKPSSAASQYSINKPAETVLPIPSHAQKVSSTLTTTDDDASSEYDNDSASLHQEAPPSLDDKPTLVDKGGLGSLVERTGTPPPIVTSMDSPRSSFTESELAGPTSTAPTGSKQEEEATAEPSEPGAEVVHKGDSVVEPEERSSEPPDCAQSPFLQPQAQLPRSASPDSSEAQQSSRESATVVPSRSASRNSSASGSRKKSSEAPPRPKRLRAPGAKTPLLGASPALSDGSFLDLSPATSRDDDPTPSQPAFPSVESRLPAEPKAERAPVQATNANLDRPSLSTASSSTTIHISDEPTATTSPIDASSEPASAYSYAGLGLRMPSTLSRTSRRPSMQAGAAAAAIAAASATASPTSVVIQPPKDVLTTFAAAPTPITTQPSSEPTPSVASDLKREMQAERERDDRRKESEAAAAAIPARAASPEPSSEEEEEEEDDDIGSADQTFATPRPSMSNDAESDFGVRTPTINLVTPSPLKPTKSTRQASEAIAPMDELNPSTQSVESSNSTGEAGGSTAADIGVAAVGALVTGSMAVGYTAWRGLGAVASWGWGAAGSKSRTAPKDDVSSAGTSENETDDLPGAFGTKSRSGSLSTAEPEGKSEADRSLCSNDGEVDYSAAGSRRRQRLQAEQAQQAEQVTKAEEVVVVDGARLVSSPIATTEWGDLEFPAPEGFLEEFQRVMAELGPEDFAANEKNELDAQQAAYDAANALHNDTAGDGASEDDSPESASDVPSPPPPRMTFPTRARKERSVSSTSSPRDVRHDAIEEDEDEGTEREYDDFDEIVDLIAPMYQDDRNPEAKSRYRSPPDLATPGIVRSASMMSNSSTTSNFSPSLRSSTGSINSSRGSISKRSSGLFSFGRKKRNSQLSPPALSVDSVGASRNLARVPSSSPSIGSASESPIGRSRSIHSLASETSTEGGDGDSLINSSSKAKRRSFFASKPKKASSASIESSIGDTTYVSYSSGRTAARRRSSTGSDSLSPVGREASLPPTEDGKPALRSSLRAESRFGRGGEDAMPTSPAEKRIYRVRFANATRGIGLRSVAESEAVKGGDDTHALKWVGVGRGRYGNLVLTSDQQSDEVYAEQVARIKKNRRFGPGAGTVRDWSQIKVD</sequence>
<keyword evidence="3" id="KW-1185">Reference proteome</keyword>
<feature type="compositionally biased region" description="Basic and acidic residues" evidence="1">
    <location>
        <begin position="417"/>
        <end position="433"/>
    </location>
</feature>
<dbReference type="Proteomes" id="UP000198372">
    <property type="component" value="Unassembled WGS sequence"/>
</dbReference>
<feature type="compositionally biased region" description="Low complexity" evidence="1">
    <location>
        <begin position="699"/>
        <end position="713"/>
    </location>
</feature>
<feature type="compositionally biased region" description="Low complexity" evidence="1">
    <location>
        <begin position="1102"/>
        <end position="1140"/>
    </location>
</feature>
<reference evidence="3" key="1">
    <citation type="submission" date="2016-09" db="EMBL/GenBank/DDBJ databases">
        <authorList>
            <person name="Jeantristanb JTB J.-T."/>
            <person name="Ricardo R."/>
        </authorList>
    </citation>
    <scope>NUCLEOTIDE SEQUENCE [LARGE SCALE GENOMIC DNA]</scope>
</reference>
<feature type="compositionally biased region" description="Basic residues" evidence="1">
    <location>
        <begin position="1216"/>
        <end position="1229"/>
    </location>
</feature>
<feature type="compositionally biased region" description="Acidic residues" evidence="1">
    <location>
        <begin position="1051"/>
        <end position="1070"/>
    </location>
</feature>
<proteinExistence type="predicted"/>
<feature type="compositionally biased region" description="Acidic residues" evidence="1">
    <location>
        <begin position="325"/>
        <end position="335"/>
    </location>
</feature>
<feature type="compositionally biased region" description="Low complexity" evidence="1">
    <location>
        <begin position="42"/>
        <end position="84"/>
    </location>
</feature>
<feature type="compositionally biased region" description="Polar residues" evidence="1">
    <location>
        <begin position="376"/>
        <end position="400"/>
    </location>
</feature>